<dbReference type="EMBL" id="JALKFT010000001">
    <property type="protein sequence ID" value="MCK9874355.1"/>
    <property type="molecule type" value="Genomic_DNA"/>
</dbReference>
<dbReference type="Proteomes" id="UP001201873">
    <property type="component" value="Unassembled WGS sequence"/>
</dbReference>
<name>A0ABT0JS31_9ACTN</name>
<accession>A0ABT0JS31</accession>
<keyword evidence="3" id="KW-1185">Reference proteome</keyword>
<organism evidence="2 3">
    <name type="scientific">Frankia umida</name>
    <dbReference type="NCBI Taxonomy" id="573489"/>
    <lineage>
        <taxon>Bacteria</taxon>
        <taxon>Bacillati</taxon>
        <taxon>Actinomycetota</taxon>
        <taxon>Actinomycetes</taxon>
        <taxon>Frankiales</taxon>
        <taxon>Frankiaceae</taxon>
        <taxon>Frankia</taxon>
    </lineage>
</organism>
<reference evidence="2 3" key="1">
    <citation type="submission" date="2022-04" db="EMBL/GenBank/DDBJ databases">
        <title>Genome diversity in the genus Frankia.</title>
        <authorList>
            <person name="Carlos-Shanley C."/>
            <person name="Hahn D."/>
        </authorList>
    </citation>
    <scope>NUCLEOTIDE SEQUENCE [LARGE SCALE GENOMIC DNA]</scope>
    <source>
        <strain evidence="2 3">Ag45/Mut15</strain>
    </source>
</reference>
<proteinExistence type="predicted"/>
<gene>
    <name evidence="2" type="ORF">MXD59_00905</name>
</gene>
<evidence type="ECO:0000313" key="3">
    <source>
        <dbReference type="Proteomes" id="UP001201873"/>
    </source>
</evidence>
<sequence length="200" mass="21285">MTVCGLVRLDGVNVRRAALTAMLASSARGLPAARGVHLDGVFGAVTAAESDADPTPPLAVDDAGLVLIADRAPRSPALRVLRRSEPRDTGGQRTALRGTANPPVTVAWETSRSRLVLARPAGARSQMIIWTDGRVYAFGTELEQVRAAVRPRDGLRRPRWLGQGEVLTIAVPVLRRPVPPTARGQASGLARPVRDSVPCR</sequence>
<comment type="caution">
    <text evidence="2">The sequence shown here is derived from an EMBL/GenBank/DDBJ whole genome shotgun (WGS) entry which is preliminary data.</text>
</comment>
<evidence type="ECO:0000256" key="1">
    <source>
        <dbReference type="SAM" id="MobiDB-lite"/>
    </source>
</evidence>
<protein>
    <submittedName>
        <fullName evidence="2">Uncharacterized protein</fullName>
    </submittedName>
</protein>
<feature type="region of interest" description="Disordered" evidence="1">
    <location>
        <begin position="180"/>
        <end position="200"/>
    </location>
</feature>
<evidence type="ECO:0000313" key="2">
    <source>
        <dbReference type="EMBL" id="MCK9874355.1"/>
    </source>
</evidence>
<dbReference type="RefSeq" id="WP_248823026.1">
    <property type="nucleotide sequence ID" value="NZ_JALKFT010000001.1"/>
</dbReference>